<dbReference type="Proteomes" id="UP001595711">
    <property type="component" value="Unassembled WGS sequence"/>
</dbReference>
<protein>
    <recommendedName>
        <fullName evidence="3">Lipoprotein</fullName>
    </recommendedName>
</protein>
<evidence type="ECO:0000313" key="1">
    <source>
        <dbReference type="EMBL" id="MFC3674915.1"/>
    </source>
</evidence>
<dbReference type="EMBL" id="JBHRYJ010000001">
    <property type="protein sequence ID" value="MFC3674915.1"/>
    <property type="molecule type" value="Genomic_DNA"/>
</dbReference>
<dbReference type="RefSeq" id="WP_379722493.1">
    <property type="nucleotide sequence ID" value="NZ_JBHRYJ010000001.1"/>
</dbReference>
<comment type="caution">
    <text evidence="1">The sequence shown here is derived from an EMBL/GenBank/DDBJ whole genome shotgun (WGS) entry which is preliminary data.</text>
</comment>
<keyword evidence="2" id="KW-1185">Reference proteome</keyword>
<proteinExistence type="predicted"/>
<evidence type="ECO:0008006" key="3">
    <source>
        <dbReference type="Google" id="ProtNLM"/>
    </source>
</evidence>
<organism evidence="1 2">
    <name type="scientific">Ferrovibrio xuzhouensis</name>
    <dbReference type="NCBI Taxonomy" id="1576914"/>
    <lineage>
        <taxon>Bacteria</taxon>
        <taxon>Pseudomonadati</taxon>
        <taxon>Pseudomonadota</taxon>
        <taxon>Alphaproteobacteria</taxon>
        <taxon>Rhodospirillales</taxon>
        <taxon>Rhodospirillaceae</taxon>
        <taxon>Ferrovibrio</taxon>
    </lineage>
</organism>
<sequence length="235" mass="25717">MAIKSAIQTCHCFQGGAGKTGSVPRTFIGSLIITVTLASLLTGCATHKSVAPQAGAERCRGEQAYFPAGTFPADYPGSDRSRRKWYSAVLARLNEPSLSCPTGDSASYRLIWLNSLANPVVIRITRQGRNVTLDAFQLSGTGAGDPGLPLHRLHKQLSVVDWGMLQAILSRSHFRDLPTSGNMYSLHGEQWIVEGRDEAGYHIVDRWSPPAGSYRDLGVIFFDMAGWQRPYSSKY</sequence>
<reference evidence="2" key="1">
    <citation type="journal article" date="2019" name="Int. J. Syst. Evol. Microbiol.">
        <title>The Global Catalogue of Microorganisms (GCM) 10K type strain sequencing project: providing services to taxonomists for standard genome sequencing and annotation.</title>
        <authorList>
            <consortium name="The Broad Institute Genomics Platform"/>
            <consortium name="The Broad Institute Genome Sequencing Center for Infectious Disease"/>
            <person name="Wu L."/>
            <person name="Ma J."/>
        </authorList>
    </citation>
    <scope>NUCLEOTIDE SEQUENCE [LARGE SCALE GENOMIC DNA]</scope>
    <source>
        <strain evidence="2">KCTC 42182</strain>
    </source>
</reference>
<evidence type="ECO:0000313" key="2">
    <source>
        <dbReference type="Proteomes" id="UP001595711"/>
    </source>
</evidence>
<name>A0ABV7VBR1_9PROT</name>
<accession>A0ABV7VBR1</accession>
<gene>
    <name evidence="1" type="ORF">ACFOOQ_05115</name>
</gene>